<evidence type="ECO:0000313" key="7">
    <source>
        <dbReference type="EMBL" id="CZR54279.1"/>
    </source>
</evidence>
<keyword evidence="8" id="KW-1185">Reference proteome</keyword>
<dbReference type="OrthoDB" id="443318at2759"/>
<dbReference type="InterPro" id="IPR001563">
    <property type="entry name" value="Peptidase_S10"/>
</dbReference>
<gene>
    <name evidence="7" type="ORF">PAC_04162</name>
</gene>
<evidence type="ECO:0000256" key="1">
    <source>
        <dbReference type="ARBA" id="ARBA00009431"/>
    </source>
</evidence>
<feature type="signal peptide" evidence="6">
    <location>
        <begin position="1"/>
        <end position="18"/>
    </location>
</feature>
<evidence type="ECO:0000256" key="5">
    <source>
        <dbReference type="ARBA" id="ARBA00023180"/>
    </source>
</evidence>
<proteinExistence type="inferred from homology"/>
<evidence type="ECO:0000256" key="6">
    <source>
        <dbReference type="SAM" id="SignalP"/>
    </source>
</evidence>
<protein>
    <submittedName>
        <fullName evidence="7">Related to carboxypeptidase</fullName>
    </submittedName>
</protein>
<dbReference type="EMBL" id="FJOG01000005">
    <property type="protein sequence ID" value="CZR54279.1"/>
    <property type="molecule type" value="Genomic_DNA"/>
</dbReference>
<dbReference type="AlphaFoldDB" id="A0A1L7WND8"/>
<evidence type="ECO:0000313" key="8">
    <source>
        <dbReference type="Proteomes" id="UP000184330"/>
    </source>
</evidence>
<keyword evidence="2 7" id="KW-0121">Carboxypeptidase</keyword>
<dbReference type="SUPFAM" id="SSF53474">
    <property type="entry name" value="alpha/beta-Hydrolases"/>
    <property type="match status" value="1"/>
</dbReference>
<keyword evidence="4" id="KW-0378">Hydrolase</keyword>
<feature type="chain" id="PRO_5012205509" evidence="6">
    <location>
        <begin position="19"/>
        <end position="578"/>
    </location>
</feature>
<dbReference type="PANTHER" id="PTHR11802">
    <property type="entry name" value="SERINE PROTEASE FAMILY S10 SERINE CARBOXYPEPTIDASE"/>
    <property type="match status" value="1"/>
</dbReference>
<keyword evidence="3" id="KW-0645">Protease</keyword>
<evidence type="ECO:0000256" key="2">
    <source>
        <dbReference type="ARBA" id="ARBA00022645"/>
    </source>
</evidence>
<dbReference type="InterPro" id="IPR029058">
    <property type="entry name" value="AB_hydrolase_fold"/>
</dbReference>
<sequence>MFSSSSLFLLSAASAVVAQFVPAPTDLINATGYMGIPVRYKEVPTGICELDPNVKSYSGYVDVAENEHIFFWFFEARDVDPTEAPLTVWINGGPGSSSMIGLFQELGPCGVDYDGNVYSNPYSWSNISNMIFVDQPTQVGFSYSIPVNAYVDSNSDTIVTVPDATCPDYAIDMNTCGTYSYPNLTLTANTTGAAAPNFYKTLQGFMGAFKQYSRHGFHFATESYGGHYGPIFNEYIEEQNAKNISGAHKISLETVMIGNGWYDPLIQYQAYFNFTVFPGNTYDYDPFNASVKAQMYNNLYGAGNCVDQINDCAARGIDEICAAADAFCANLVENIYDIYLDRDEYDVRELNDDPFPYGFFADYLNTPEVQAAVGAYQNYSESSNAVYTAFTATGDDNREFGTVEAVRKLVSQNITVMLYAGDADYNCNWLGGQVVAHEVEAPGFECAGYTNLSTSDDIVHGQVKQAGKFSFVRIYESGHEVPFYQPVAALEIFERAINGKDIATGKVKPDAGYLTEGTADSTYREGNGTIQFEALPANATYNYTLNGPNPTKRDLTSLSGSAVKRGSSLLRLGKKFKP</sequence>
<evidence type="ECO:0000256" key="3">
    <source>
        <dbReference type="ARBA" id="ARBA00022670"/>
    </source>
</evidence>
<accession>A0A1L7WND8</accession>
<name>A0A1L7WND8_9HELO</name>
<organism evidence="7 8">
    <name type="scientific">Phialocephala subalpina</name>
    <dbReference type="NCBI Taxonomy" id="576137"/>
    <lineage>
        <taxon>Eukaryota</taxon>
        <taxon>Fungi</taxon>
        <taxon>Dikarya</taxon>
        <taxon>Ascomycota</taxon>
        <taxon>Pezizomycotina</taxon>
        <taxon>Leotiomycetes</taxon>
        <taxon>Helotiales</taxon>
        <taxon>Mollisiaceae</taxon>
        <taxon>Phialocephala</taxon>
        <taxon>Phialocephala fortinii species complex</taxon>
    </lineage>
</organism>
<comment type="similarity">
    <text evidence="1">Belongs to the peptidase S10 family.</text>
</comment>
<keyword evidence="5" id="KW-0325">Glycoprotein</keyword>
<dbReference type="GO" id="GO:0004185">
    <property type="term" value="F:serine-type carboxypeptidase activity"/>
    <property type="evidence" value="ECO:0007669"/>
    <property type="project" value="InterPro"/>
</dbReference>
<dbReference type="GO" id="GO:0006508">
    <property type="term" value="P:proteolysis"/>
    <property type="evidence" value="ECO:0007669"/>
    <property type="project" value="UniProtKB-KW"/>
</dbReference>
<dbReference type="Gene3D" id="3.40.50.1820">
    <property type="entry name" value="alpha/beta hydrolase"/>
    <property type="match status" value="1"/>
</dbReference>
<dbReference type="Pfam" id="PF00450">
    <property type="entry name" value="Peptidase_S10"/>
    <property type="match status" value="1"/>
</dbReference>
<dbReference type="Proteomes" id="UP000184330">
    <property type="component" value="Unassembled WGS sequence"/>
</dbReference>
<dbReference type="GO" id="GO:0000324">
    <property type="term" value="C:fungal-type vacuole"/>
    <property type="evidence" value="ECO:0007669"/>
    <property type="project" value="TreeGrafter"/>
</dbReference>
<dbReference type="PANTHER" id="PTHR11802:SF64">
    <property type="entry name" value="CARBOXYPEPTIDASE"/>
    <property type="match status" value="1"/>
</dbReference>
<reference evidence="7 8" key="1">
    <citation type="submission" date="2016-03" db="EMBL/GenBank/DDBJ databases">
        <authorList>
            <person name="Ploux O."/>
        </authorList>
    </citation>
    <scope>NUCLEOTIDE SEQUENCE [LARGE SCALE GENOMIC DNA]</scope>
    <source>
        <strain evidence="7 8">UAMH 11012</strain>
    </source>
</reference>
<dbReference type="PRINTS" id="PR00724">
    <property type="entry name" value="CRBOXYPTASEC"/>
</dbReference>
<keyword evidence="6" id="KW-0732">Signal</keyword>
<evidence type="ECO:0000256" key="4">
    <source>
        <dbReference type="ARBA" id="ARBA00022801"/>
    </source>
</evidence>